<accession>X6MVM8</accession>
<evidence type="ECO:0000259" key="3">
    <source>
        <dbReference type="PROSITE" id="PS50222"/>
    </source>
</evidence>
<dbReference type="OrthoDB" id="40902at2759"/>
<protein>
    <recommendedName>
        <fullName evidence="6">Protein kinase domain-containing protein</fullName>
    </recommendedName>
</protein>
<feature type="domain" description="Protein kinase" evidence="2">
    <location>
        <begin position="1"/>
        <end position="192"/>
    </location>
</feature>
<gene>
    <name evidence="4" type="ORF">RFI_19241</name>
</gene>
<reference evidence="4 5" key="1">
    <citation type="journal article" date="2013" name="Curr. Biol.">
        <title>The Genome of the Foraminiferan Reticulomyxa filosa.</title>
        <authorList>
            <person name="Glockner G."/>
            <person name="Hulsmann N."/>
            <person name="Schleicher M."/>
            <person name="Noegel A.A."/>
            <person name="Eichinger L."/>
            <person name="Gallinger C."/>
            <person name="Pawlowski J."/>
            <person name="Sierra R."/>
            <person name="Euteneuer U."/>
            <person name="Pillet L."/>
            <person name="Moustafa A."/>
            <person name="Platzer M."/>
            <person name="Groth M."/>
            <person name="Szafranski K."/>
            <person name="Schliwa M."/>
        </authorList>
    </citation>
    <scope>NUCLEOTIDE SEQUENCE [LARGE SCALE GENOMIC DNA]</scope>
</reference>
<dbReference type="InterPro" id="IPR002048">
    <property type="entry name" value="EF_hand_dom"/>
</dbReference>
<dbReference type="InterPro" id="IPR011009">
    <property type="entry name" value="Kinase-like_dom_sf"/>
</dbReference>
<dbReference type="InterPro" id="IPR000719">
    <property type="entry name" value="Prot_kinase_dom"/>
</dbReference>
<dbReference type="Gene3D" id="1.10.510.10">
    <property type="entry name" value="Transferase(Phosphotransferase) domain 1"/>
    <property type="match status" value="1"/>
</dbReference>
<dbReference type="SUPFAM" id="SSF47473">
    <property type="entry name" value="EF-hand"/>
    <property type="match status" value="1"/>
</dbReference>
<dbReference type="InterPro" id="IPR011992">
    <property type="entry name" value="EF-hand-dom_pair"/>
</dbReference>
<dbReference type="EMBL" id="ASPP01015576">
    <property type="protein sequence ID" value="ETO18053.1"/>
    <property type="molecule type" value="Genomic_DNA"/>
</dbReference>
<evidence type="ECO:0008006" key="6">
    <source>
        <dbReference type="Google" id="ProtNLM"/>
    </source>
</evidence>
<dbReference type="Pfam" id="PF00069">
    <property type="entry name" value="Pkinase"/>
    <property type="match status" value="1"/>
</dbReference>
<proteinExistence type="inferred from homology"/>
<dbReference type="GO" id="GO:0005524">
    <property type="term" value="F:ATP binding"/>
    <property type="evidence" value="ECO:0007669"/>
    <property type="project" value="InterPro"/>
</dbReference>
<dbReference type="Proteomes" id="UP000023152">
    <property type="component" value="Unassembled WGS sequence"/>
</dbReference>
<dbReference type="Gene3D" id="1.10.238.10">
    <property type="entry name" value="EF-hand"/>
    <property type="match status" value="1"/>
</dbReference>
<dbReference type="GO" id="GO:0005509">
    <property type="term" value="F:calcium ion binding"/>
    <property type="evidence" value="ECO:0007669"/>
    <property type="project" value="InterPro"/>
</dbReference>
<comment type="caution">
    <text evidence="4">The sequence shown here is derived from an EMBL/GenBank/DDBJ whole genome shotgun (WGS) entry which is preliminary data.</text>
</comment>
<dbReference type="PANTHER" id="PTHR24347">
    <property type="entry name" value="SERINE/THREONINE-PROTEIN KINASE"/>
    <property type="match status" value="1"/>
</dbReference>
<dbReference type="SUPFAM" id="SSF56112">
    <property type="entry name" value="Protein kinase-like (PK-like)"/>
    <property type="match status" value="1"/>
</dbReference>
<keyword evidence="5" id="KW-1185">Reference proteome</keyword>
<evidence type="ECO:0000313" key="4">
    <source>
        <dbReference type="EMBL" id="ETO18053.1"/>
    </source>
</evidence>
<dbReference type="AlphaFoldDB" id="X6MVM8"/>
<sequence length="321" mass="37063">MQWAQWPIAQATTVFGKERKREKKRKEKKKKKQRPKVAHIFFFFLKKNVAIPQFAQSNCLCVANVPENIVYADQNRDKIVIIDFGDAKEVTDESTHEDFGKLCQTHKNETTYTYNIYLFVDHWSDNVCVSNRTTAVLGKGNKEIIRKIIRGVVRFPTTIKVSEQCQDFIHRLLQKDPNSRMSAKEALQHPWIIGKDASDGFGEEALSNLAMFGRASQLKRLIVTTVTANLDKKHQKEYEKQFNFVDVNQDELIDWTDMQHFLSKLLPDNNEKDLQQMAKTIVHNISGNDDQPITKGDWNNANVSKLLSSDHLVARQFKSSH</sequence>
<dbReference type="PROSITE" id="PS50222">
    <property type="entry name" value="EF_HAND_2"/>
    <property type="match status" value="1"/>
</dbReference>
<evidence type="ECO:0000313" key="5">
    <source>
        <dbReference type="Proteomes" id="UP000023152"/>
    </source>
</evidence>
<dbReference type="PROSITE" id="PS50011">
    <property type="entry name" value="PROTEIN_KINASE_DOM"/>
    <property type="match status" value="1"/>
</dbReference>
<feature type="domain" description="EF-hand" evidence="3">
    <location>
        <begin position="233"/>
        <end position="268"/>
    </location>
</feature>
<evidence type="ECO:0000259" key="2">
    <source>
        <dbReference type="PROSITE" id="PS50011"/>
    </source>
</evidence>
<comment type="similarity">
    <text evidence="1">Belongs to the protein kinase superfamily. Ser/Thr protein kinase family. CDPK subfamily.</text>
</comment>
<dbReference type="GO" id="GO:0004672">
    <property type="term" value="F:protein kinase activity"/>
    <property type="evidence" value="ECO:0007669"/>
    <property type="project" value="InterPro"/>
</dbReference>
<evidence type="ECO:0000256" key="1">
    <source>
        <dbReference type="ARBA" id="ARBA00024334"/>
    </source>
</evidence>
<name>X6MVM8_RETFI</name>
<organism evidence="4 5">
    <name type="scientific">Reticulomyxa filosa</name>
    <dbReference type="NCBI Taxonomy" id="46433"/>
    <lineage>
        <taxon>Eukaryota</taxon>
        <taxon>Sar</taxon>
        <taxon>Rhizaria</taxon>
        <taxon>Retaria</taxon>
        <taxon>Foraminifera</taxon>
        <taxon>Monothalamids</taxon>
        <taxon>Reticulomyxidae</taxon>
        <taxon>Reticulomyxa</taxon>
    </lineage>
</organism>